<name>A0ABS1U4Z9_9PROT</name>
<dbReference type="SUPFAM" id="SSF51905">
    <property type="entry name" value="FAD/NAD(P)-binding domain"/>
    <property type="match status" value="3"/>
</dbReference>
<reference evidence="5 6" key="1">
    <citation type="submission" date="2021-01" db="EMBL/GenBank/DDBJ databases">
        <title>Belnapia mucosa sp. nov. and Belnapia arida sp. nov., isolated from the Tabernas Desert (Almeria, Spain).</title>
        <authorList>
            <person name="Molina-Menor E."/>
            <person name="Vidal-Verdu A."/>
            <person name="Calonge A."/>
            <person name="Satari L."/>
            <person name="Pereto J."/>
            <person name="Porcar M."/>
        </authorList>
    </citation>
    <scope>NUCLEOTIDE SEQUENCE [LARGE SCALE GENOMIC DNA]</scope>
    <source>
        <strain evidence="5 6">T18</strain>
    </source>
</reference>
<dbReference type="PRINTS" id="PR00411">
    <property type="entry name" value="PNDRDTASEI"/>
</dbReference>
<dbReference type="Gene3D" id="3.50.50.60">
    <property type="entry name" value="FAD/NAD(P)-binding domain"/>
    <property type="match status" value="2"/>
</dbReference>
<protein>
    <submittedName>
        <fullName evidence="5">NAD(P)/FAD-dependent oxidoreductase</fullName>
    </submittedName>
</protein>
<sequence length="548" mass="61652">MSNTTLAEAGQASATSAGFDYDALVIGAGMSGMYQLIRLRQLGLRARVFEAGTGVGGTWYWNRYPGARFDSESYSYGYSFDKELLQEWNWSEHFAPQPETLRYLNRVADKYDLRRDIQFEARVASAWYDDTARGWTVTLEDGSRHGSRFLITAIGVLSTPTLPRIEGVDSFRGQSWHTARWPKEPVDFTGKRVAVIGTGATGVQTIQEVAKTAAHLTIFQRTPNWCAPLHNRPITEEEQQRIKASYPEIFRRCQETFSCFLHTADPRGTFEVTPEEREAFYEELYASPGFGIWVGNFRDMLTDPAANREISDFVARKIRQRVKDPKVAEMLIPKNHGFGTRRLPLETGYYEVYNQDNVTLVDSTATPIGRITPTGIRTSAAEYEFDIIVYATGFDALTGAFDRIDIRGQDGRRLKEAWAGGARTFMGMMVEGFPNMLMLLGPHTALGNIPRSIEYNVEWVSALLRHMQEHGLTRADARPEAAQAWTEHVKSCATGLLTFEVDSWMTGVNRNVEGKQTRTIARYAGSAPAYRAWCDEVAAGGYRELVLD</sequence>
<proteinExistence type="predicted"/>
<dbReference type="PANTHER" id="PTHR43098:SF5">
    <property type="entry name" value="DUAL-FUNCTIONAL MONOOXYGENASE_METHYLTRANSFERASE PSOF"/>
    <property type="match status" value="1"/>
</dbReference>
<organism evidence="5 6">
    <name type="scientific">Belnapia arida</name>
    <dbReference type="NCBI Taxonomy" id="2804533"/>
    <lineage>
        <taxon>Bacteria</taxon>
        <taxon>Pseudomonadati</taxon>
        <taxon>Pseudomonadota</taxon>
        <taxon>Alphaproteobacteria</taxon>
        <taxon>Acetobacterales</taxon>
        <taxon>Roseomonadaceae</taxon>
        <taxon>Belnapia</taxon>
    </lineage>
</organism>
<keyword evidence="2" id="KW-0274">FAD</keyword>
<keyword evidence="3" id="KW-0521">NADP</keyword>
<dbReference type="Proteomes" id="UP000660885">
    <property type="component" value="Unassembled WGS sequence"/>
</dbReference>
<dbReference type="PANTHER" id="PTHR43098">
    <property type="entry name" value="L-ORNITHINE N(5)-MONOOXYGENASE-RELATED"/>
    <property type="match status" value="1"/>
</dbReference>
<dbReference type="InterPro" id="IPR050775">
    <property type="entry name" value="FAD-binding_Monooxygenases"/>
</dbReference>
<evidence type="ECO:0000313" key="5">
    <source>
        <dbReference type="EMBL" id="MBL6079772.1"/>
    </source>
</evidence>
<evidence type="ECO:0000313" key="6">
    <source>
        <dbReference type="Proteomes" id="UP000660885"/>
    </source>
</evidence>
<accession>A0ABS1U4Z9</accession>
<evidence type="ECO:0000256" key="4">
    <source>
        <dbReference type="ARBA" id="ARBA00023002"/>
    </source>
</evidence>
<gene>
    <name evidence="5" type="ORF">JMJ56_17270</name>
</gene>
<keyword evidence="6" id="KW-1185">Reference proteome</keyword>
<dbReference type="EMBL" id="JAETWB010000008">
    <property type="protein sequence ID" value="MBL6079772.1"/>
    <property type="molecule type" value="Genomic_DNA"/>
</dbReference>
<comment type="caution">
    <text evidence="5">The sequence shown here is derived from an EMBL/GenBank/DDBJ whole genome shotgun (WGS) entry which is preliminary data.</text>
</comment>
<keyword evidence="1" id="KW-0285">Flavoprotein</keyword>
<dbReference type="Pfam" id="PF00743">
    <property type="entry name" value="FMO-like"/>
    <property type="match status" value="1"/>
</dbReference>
<dbReference type="InterPro" id="IPR036188">
    <property type="entry name" value="FAD/NAD-bd_sf"/>
</dbReference>
<evidence type="ECO:0000256" key="1">
    <source>
        <dbReference type="ARBA" id="ARBA00022630"/>
    </source>
</evidence>
<dbReference type="InterPro" id="IPR020946">
    <property type="entry name" value="Flavin_mOase-like"/>
</dbReference>
<evidence type="ECO:0000256" key="3">
    <source>
        <dbReference type="ARBA" id="ARBA00022857"/>
    </source>
</evidence>
<evidence type="ECO:0000256" key="2">
    <source>
        <dbReference type="ARBA" id="ARBA00022827"/>
    </source>
</evidence>
<dbReference type="RefSeq" id="WP_202833019.1">
    <property type="nucleotide sequence ID" value="NZ_JAETWB010000008.1"/>
</dbReference>
<keyword evidence="4" id="KW-0560">Oxidoreductase</keyword>